<evidence type="ECO:0000313" key="3">
    <source>
        <dbReference type="EMBL" id="CAH0407511.1"/>
    </source>
</evidence>
<proteinExistence type="predicted"/>
<feature type="compositionally biased region" description="Basic and acidic residues" evidence="1">
    <location>
        <begin position="211"/>
        <end position="223"/>
    </location>
</feature>
<dbReference type="Proteomes" id="UP001153292">
    <property type="component" value="Chromosome 8"/>
</dbReference>
<organism evidence="3 4">
    <name type="scientific">Chilo suppressalis</name>
    <name type="common">Asiatic rice borer moth</name>
    <dbReference type="NCBI Taxonomy" id="168631"/>
    <lineage>
        <taxon>Eukaryota</taxon>
        <taxon>Metazoa</taxon>
        <taxon>Ecdysozoa</taxon>
        <taxon>Arthropoda</taxon>
        <taxon>Hexapoda</taxon>
        <taxon>Insecta</taxon>
        <taxon>Pterygota</taxon>
        <taxon>Neoptera</taxon>
        <taxon>Endopterygota</taxon>
        <taxon>Lepidoptera</taxon>
        <taxon>Glossata</taxon>
        <taxon>Ditrysia</taxon>
        <taxon>Pyraloidea</taxon>
        <taxon>Crambidae</taxon>
        <taxon>Crambinae</taxon>
        <taxon>Chilo</taxon>
    </lineage>
</organism>
<keyword evidence="4" id="KW-1185">Reference proteome</keyword>
<dbReference type="InterPro" id="IPR006578">
    <property type="entry name" value="MADF-dom"/>
</dbReference>
<accession>A0ABN8BIH7</accession>
<feature type="compositionally biased region" description="Polar residues" evidence="1">
    <location>
        <begin position="173"/>
        <end position="202"/>
    </location>
</feature>
<evidence type="ECO:0000256" key="1">
    <source>
        <dbReference type="SAM" id="MobiDB-lite"/>
    </source>
</evidence>
<dbReference type="PROSITE" id="PS51029">
    <property type="entry name" value="MADF"/>
    <property type="match status" value="1"/>
</dbReference>
<dbReference type="PANTHER" id="PTHR12243:SF67">
    <property type="entry name" value="COREPRESSOR OF PANGOLIN, ISOFORM A-RELATED"/>
    <property type="match status" value="1"/>
</dbReference>
<feature type="domain" description="MADF" evidence="2">
    <location>
        <begin position="70"/>
        <end position="160"/>
    </location>
</feature>
<feature type="region of interest" description="Disordered" evidence="1">
    <location>
        <begin position="173"/>
        <end position="244"/>
    </location>
</feature>
<dbReference type="InterPro" id="IPR039353">
    <property type="entry name" value="TF_Adf1"/>
</dbReference>
<dbReference type="SMART" id="SM00595">
    <property type="entry name" value="MADF"/>
    <property type="match status" value="1"/>
</dbReference>
<dbReference type="EMBL" id="OU963901">
    <property type="protein sequence ID" value="CAH0407511.1"/>
    <property type="molecule type" value="Genomic_DNA"/>
</dbReference>
<dbReference type="PANTHER" id="PTHR12243">
    <property type="entry name" value="MADF DOMAIN TRANSCRIPTION FACTOR"/>
    <property type="match status" value="1"/>
</dbReference>
<reference evidence="3" key="1">
    <citation type="submission" date="2021-12" db="EMBL/GenBank/DDBJ databases">
        <authorList>
            <person name="King R."/>
        </authorList>
    </citation>
    <scope>NUCLEOTIDE SEQUENCE</scope>
</reference>
<evidence type="ECO:0000259" key="2">
    <source>
        <dbReference type="PROSITE" id="PS51029"/>
    </source>
</evidence>
<name>A0ABN8BIH7_CHISP</name>
<sequence length="352" mass="40752">MAAKRLILMSLYSRHSCVHASPALPHARSYDVYDTMYTQPTRYTEGRGRSLASHQWYVRVHVLVRAAMEHFIEKVKLCPSLWDTGHLHYRDIVKKDSAWERIAKECGIENGREAKAVWKKLRDSHREAMRRRKTCTIQAAQNFKPWRYETEMEFLLPQVESRASYLNVSNDSQIGTPTSLSASETSTNNNDMRSPASPTETPGTLLIPRSTESDRRNQNKLDTEDSITISQRERRREQKQSERDQWRRNIIDTERCQRDALSNLFTSLYQKTRELPTYLQLRVQREMFEAVTRAEEEALSLDFSPASSSTSTYRNICIENNQISILPDTSPVNKMYLSPTYSSSPLSDVATE</sequence>
<dbReference type="Pfam" id="PF10545">
    <property type="entry name" value="MADF_DNA_bdg"/>
    <property type="match status" value="1"/>
</dbReference>
<feature type="compositionally biased region" description="Basic and acidic residues" evidence="1">
    <location>
        <begin position="231"/>
        <end position="244"/>
    </location>
</feature>
<protein>
    <recommendedName>
        <fullName evidence="2">MADF domain-containing protein</fullName>
    </recommendedName>
</protein>
<evidence type="ECO:0000313" key="4">
    <source>
        <dbReference type="Proteomes" id="UP001153292"/>
    </source>
</evidence>
<gene>
    <name evidence="3" type="ORF">CHILSU_LOCUS10911</name>
</gene>